<sequence>MRILSKLTIICVVSLLFLSSCSSKDTIKIGAATFTESKIIAQIYKQLIEDRTDIEVDVIPDLLSTPMILKAMDRGDIDMSLMYSGVVFNNFFPVESTKDRDEVLKIAKEGFNKYYDFKWFDPLGWENTYAVTVRKEEADEKNLQNISDLEPYQDSMKLGVDSSWKERTEDGYRPFSKYYGLNFQNLYAMDINLLYQAVGTKDVDVVVAYSTDPRIIEYDLKVLKDDKRFFPPYDASMVARNDILKEHPEVEGIIDELTGKIDAETITKLSYEVDIKNRSERDVAKEFLTERGLLGDKSE</sequence>
<keyword evidence="4" id="KW-1185">Reference proteome</keyword>
<dbReference type="Gene3D" id="3.40.190.120">
    <property type="entry name" value="Osmoprotection protein (prox), domain 2"/>
    <property type="match status" value="1"/>
</dbReference>
<keyword evidence="1" id="KW-0732">Signal</keyword>
<dbReference type="InterPro" id="IPR007210">
    <property type="entry name" value="ABC_Gly_betaine_transp_sub-bd"/>
</dbReference>
<feature type="chain" id="PRO_5046292694" evidence="1">
    <location>
        <begin position="25"/>
        <end position="299"/>
    </location>
</feature>
<comment type="caution">
    <text evidence="3">The sequence shown here is derived from an EMBL/GenBank/DDBJ whole genome shotgun (WGS) entry which is preliminary data.</text>
</comment>
<organism evidence="3 4">
    <name type="scientific">Priestia endophytica DSM 13796</name>
    <dbReference type="NCBI Taxonomy" id="1121089"/>
    <lineage>
        <taxon>Bacteria</taxon>
        <taxon>Bacillati</taxon>
        <taxon>Bacillota</taxon>
        <taxon>Bacilli</taxon>
        <taxon>Bacillales</taxon>
        <taxon>Bacillaceae</taxon>
        <taxon>Priestia</taxon>
    </lineage>
</organism>
<feature type="domain" description="ABC-type glycine betaine transport system substrate-binding" evidence="2">
    <location>
        <begin position="25"/>
        <end position="290"/>
    </location>
</feature>
<reference evidence="3 4" key="1">
    <citation type="submission" date="2016-10" db="EMBL/GenBank/DDBJ databases">
        <authorList>
            <person name="Varghese N."/>
            <person name="Submissions S."/>
        </authorList>
    </citation>
    <scope>NUCLEOTIDE SEQUENCE [LARGE SCALE GENOMIC DNA]</scope>
    <source>
        <strain evidence="3 4">DSM 13796</strain>
    </source>
</reference>
<evidence type="ECO:0000259" key="2">
    <source>
        <dbReference type="Pfam" id="PF04069"/>
    </source>
</evidence>
<dbReference type="PROSITE" id="PS51257">
    <property type="entry name" value="PROKAR_LIPOPROTEIN"/>
    <property type="match status" value="1"/>
</dbReference>
<feature type="signal peptide" evidence="1">
    <location>
        <begin position="1"/>
        <end position="24"/>
    </location>
</feature>
<evidence type="ECO:0000313" key="4">
    <source>
        <dbReference type="Proteomes" id="UP000182762"/>
    </source>
</evidence>
<dbReference type="Proteomes" id="UP000182762">
    <property type="component" value="Unassembled WGS sequence"/>
</dbReference>
<dbReference type="RefSeq" id="WP_061803276.1">
    <property type="nucleotide sequence ID" value="NZ_FOXX01000007.1"/>
</dbReference>
<dbReference type="SUPFAM" id="SSF53850">
    <property type="entry name" value="Periplasmic binding protein-like II"/>
    <property type="match status" value="1"/>
</dbReference>
<dbReference type="EMBL" id="FOXX01000007">
    <property type="protein sequence ID" value="SFQ71925.1"/>
    <property type="molecule type" value="Genomic_DNA"/>
</dbReference>
<name>A0A1I6ATA6_9BACI</name>
<dbReference type="Gene3D" id="3.40.190.10">
    <property type="entry name" value="Periplasmic binding protein-like II"/>
    <property type="match status" value="1"/>
</dbReference>
<protein>
    <submittedName>
        <fullName evidence="3">Osmoprotectant transport system substrate-binding protein</fullName>
    </submittedName>
</protein>
<evidence type="ECO:0000313" key="3">
    <source>
        <dbReference type="EMBL" id="SFQ71925.1"/>
    </source>
</evidence>
<dbReference type="Pfam" id="PF04069">
    <property type="entry name" value="OpuAC"/>
    <property type="match status" value="1"/>
</dbReference>
<accession>A0A1I6ATA6</accession>
<evidence type="ECO:0000256" key="1">
    <source>
        <dbReference type="SAM" id="SignalP"/>
    </source>
</evidence>
<gene>
    <name evidence="3" type="ORF">SAMN02745910_02981</name>
</gene>
<dbReference type="GeneID" id="93711607"/>
<proteinExistence type="predicted"/>